<comment type="caution">
    <text evidence="11">The sequence shown here is derived from an EMBL/GenBank/DDBJ whole genome shotgun (WGS) entry which is preliminary data.</text>
</comment>
<feature type="compositionally biased region" description="Low complexity" evidence="9">
    <location>
        <begin position="626"/>
        <end position="641"/>
    </location>
</feature>
<dbReference type="FunFam" id="2.170.270.10:FF:000009">
    <property type="entry name" value="SET domain-containing protein 5"/>
    <property type="match status" value="1"/>
</dbReference>
<feature type="compositionally biased region" description="Polar residues" evidence="9">
    <location>
        <begin position="702"/>
        <end position="713"/>
    </location>
</feature>
<feature type="compositionally biased region" description="Basic and acidic residues" evidence="9">
    <location>
        <begin position="515"/>
        <end position="524"/>
    </location>
</feature>
<feature type="compositionally biased region" description="Low complexity" evidence="9">
    <location>
        <begin position="1394"/>
        <end position="1412"/>
    </location>
</feature>
<feature type="domain" description="SET" evidence="10">
    <location>
        <begin position="305"/>
        <end position="426"/>
    </location>
</feature>
<evidence type="ECO:0000313" key="12">
    <source>
        <dbReference type="Proteomes" id="UP000550059"/>
    </source>
</evidence>
<dbReference type="PROSITE" id="PS50280">
    <property type="entry name" value="SET"/>
    <property type="match status" value="1"/>
</dbReference>
<feature type="compositionally biased region" description="Low complexity" evidence="9">
    <location>
        <begin position="1211"/>
        <end position="1232"/>
    </location>
</feature>
<evidence type="ECO:0000256" key="4">
    <source>
        <dbReference type="ARBA" id="ARBA00022553"/>
    </source>
</evidence>
<feature type="compositionally biased region" description="Basic and acidic residues" evidence="9">
    <location>
        <begin position="568"/>
        <end position="596"/>
    </location>
</feature>
<dbReference type="InterPro" id="IPR046341">
    <property type="entry name" value="SET_dom_sf"/>
</dbReference>
<evidence type="ECO:0000259" key="10">
    <source>
        <dbReference type="PROSITE" id="PS50280"/>
    </source>
</evidence>
<evidence type="ECO:0000256" key="6">
    <source>
        <dbReference type="ARBA" id="ARBA00023015"/>
    </source>
</evidence>
<name>A0A7L0QR25_SETKR</name>
<feature type="region of interest" description="Disordered" evidence="9">
    <location>
        <begin position="1"/>
        <end position="109"/>
    </location>
</feature>
<feature type="compositionally biased region" description="Acidic residues" evidence="9">
    <location>
        <begin position="94"/>
        <end position="104"/>
    </location>
</feature>
<gene>
    <name evidence="11" type="primary">Setd5</name>
    <name evidence="11" type="ORF">SETKIR_R13227</name>
</gene>
<evidence type="ECO:0000256" key="3">
    <source>
        <dbReference type="ARBA" id="ARBA00022454"/>
    </source>
</evidence>
<evidence type="ECO:0000256" key="5">
    <source>
        <dbReference type="ARBA" id="ARBA00022853"/>
    </source>
</evidence>
<feature type="region of interest" description="Disordered" evidence="9">
    <location>
        <begin position="187"/>
        <end position="236"/>
    </location>
</feature>
<keyword evidence="3" id="KW-0158">Chromosome</keyword>
<feature type="region of interest" description="Disordered" evidence="9">
    <location>
        <begin position="1394"/>
        <end position="1447"/>
    </location>
</feature>
<keyword evidence="4" id="KW-0597">Phosphoprotein</keyword>
<evidence type="ECO:0000313" key="11">
    <source>
        <dbReference type="EMBL" id="NXL20737.1"/>
    </source>
</evidence>
<accession>A0A7L0QR25</accession>
<feature type="region of interest" description="Disordered" evidence="9">
    <location>
        <begin position="475"/>
        <end position="543"/>
    </location>
</feature>
<dbReference type="EMBL" id="VXAS01013571">
    <property type="protein sequence ID" value="NXL20737.1"/>
    <property type="molecule type" value="Genomic_DNA"/>
</dbReference>
<sequence length="1501" mass="162911">MSIAIPLGVTTPDTSYSDMAAGSDPESVEASPAVSEKNVYSSHGYGATQKHSYRGLPYADHNYGAPPPPTPPASPPVQTIIPRAELNGLHSPDEENSGDSESSSEGESIPTWCHCSVSQDGFLLKCEKCRGMSRGKVIRLRHRKQDNVSGGDSSATESWDEELSPSTVLYTATQHTPTSITLTVNRVRRSKPKKRKRSTEKARAAPKAKKIKAFREGSRKSLRMKNSPSEAHALDENTAEGWENRIRLWTDQYEEAFTNQYSADVQNLLERHLNSNKDYVGKTAMLDTINKTELACNNTVIGSQMQLQLGRVTRVQKHRKILRAARDLALDTLIIEYRGKVMLRQQFEVNGHFFKKPYPFVLFYSKFNGVEMCVDARTFGNDARFIRRSCTPNAEVRHVIADGMIHLCIYAVATIAKDTEVTIAFDYEYNICNYKVDCACHKGNRNCPVQKRSPNAAEHLPPPVLGTLIGAETRRRKARRKELEMEQQSLALDENGTQQTEEVPEGPAAVSDNEVPEKEEKQEGEKEEPVDEQGALVHSRRASSSLYRKVEAIMHMFENLEKRKRRREQPSDRNSTDAEINIHSEAPELEEVKTETPETEDGNSALSAPPAPPPPPPPPPAPTPPVSNSTSSTGVNTRRSSQVMDAVPEKTVAKPAPAKPSRPRPKSRFSRYRTSSAQRLRRQKQASSQQAELTQAVPDEGSTASLVTTTDVSNVEGPGEGRQLTGSDPTAILATGSQSKAAVKYPKTKKYLVTEWLNDKAEKQECPIECPLRITTDPTVLATTLNMLPGLVHSPLICTTPKHYIRFGSPFNPERRRRPVLLDGIYSSCKKRWIKQALEEGMTQTSAAPQENRTQCLYQSNENSSSSSICKDDTDLLSPLKKWKSRYLMEQNVKKLLRPLSPVTPPPPVPPVAGAASPQLATPCSSLPGEEETRNGYGIMFSPIPSLAASRCNTPLQFENVSSPESSPAHRPESMSPEVCLRSDLDFKGGYLDSSANTCQERPSLLSFASSDVAPQSSINSTSEMNFPGKSGEAQMLLRSSDQAFRTEFNLMYAFSPLNAMPRVDGLLQGSPPLADRKPMNSDAGCCSSPAEGYFSRHESGLLKETAHGSMSPCSERAAEGTRAAPQNPPQRKKASTPVSLLEYRKRKQEAKEGGDGGRGAGTPTRQGSGGSGADTDGNGPSGSAARTPSSPQSGFSPSHPSLPHVEDVSPPDSRGCSSSSSLSKSQESISSRWMVPTSVERLREGRGMLEKVLRSGAKVAQRHESSPTQDCAPERDADAAEGDTPEAHKGPAVYSPSRYSYQLLQSDSPQAESQTLLQQNSSPYRGHLASPGYSYRAAAQRTGHSLSHGSSETSLSSTSYSSPAHSVSTDSSALFAGNSGYFSSQQHSGSVSSSLLRKSCPAAASPAQQPAVDSLSSESGSQPCTGVSGSSSAPQSARSLQSDLRTISLPSSGQSVLYQGSRGAVISNAQHYPHRGGGSVHQYRLQQLQGSGVKTQTGLS</sequence>
<evidence type="ECO:0000256" key="2">
    <source>
        <dbReference type="ARBA" id="ARBA00004286"/>
    </source>
</evidence>
<keyword evidence="8" id="KW-0539">Nucleus</keyword>
<organism evidence="11 12">
    <name type="scientific">Setophaga kirtlandii</name>
    <name type="common">Kirtland's warbler</name>
    <name type="synonym">Dendroica kirtlandii</name>
    <dbReference type="NCBI Taxonomy" id="298831"/>
    <lineage>
        <taxon>Eukaryota</taxon>
        <taxon>Metazoa</taxon>
        <taxon>Chordata</taxon>
        <taxon>Craniata</taxon>
        <taxon>Vertebrata</taxon>
        <taxon>Euteleostomi</taxon>
        <taxon>Archelosauria</taxon>
        <taxon>Archosauria</taxon>
        <taxon>Dinosauria</taxon>
        <taxon>Saurischia</taxon>
        <taxon>Theropoda</taxon>
        <taxon>Coelurosauria</taxon>
        <taxon>Aves</taxon>
        <taxon>Neognathae</taxon>
        <taxon>Neoaves</taxon>
        <taxon>Telluraves</taxon>
        <taxon>Australaves</taxon>
        <taxon>Passeriformes</taxon>
        <taxon>Passeroidea</taxon>
        <taxon>Parulidae</taxon>
        <taxon>Setophaga</taxon>
    </lineage>
</organism>
<keyword evidence="6" id="KW-0805">Transcription regulation</keyword>
<keyword evidence="7" id="KW-0804">Transcription</keyword>
<dbReference type="InterPro" id="IPR044433">
    <property type="entry name" value="SETD5_SET"/>
</dbReference>
<feature type="compositionally biased region" description="Low complexity" evidence="9">
    <location>
        <begin position="1345"/>
        <end position="1370"/>
    </location>
</feature>
<keyword evidence="12" id="KW-1185">Reference proteome</keyword>
<protein>
    <submittedName>
        <fullName evidence="11">SETD5 protein</fullName>
    </submittedName>
</protein>
<dbReference type="InterPro" id="IPR001214">
    <property type="entry name" value="SET_dom"/>
</dbReference>
<dbReference type="GO" id="GO:0034967">
    <property type="term" value="C:Set3 complex"/>
    <property type="evidence" value="ECO:0007669"/>
    <property type="project" value="TreeGrafter"/>
</dbReference>
<evidence type="ECO:0000256" key="9">
    <source>
        <dbReference type="SAM" id="MobiDB-lite"/>
    </source>
</evidence>
<dbReference type="SUPFAM" id="SSF82199">
    <property type="entry name" value="SET domain"/>
    <property type="match status" value="1"/>
</dbReference>
<feature type="compositionally biased region" description="Polar residues" evidence="9">
    <location>
        <begin position="1298"/>
        <end position="1324"/>
    </location>
</feature>
<feature type="region of interest" description="Disordered" evidence="9">
    <location>
        <begin position="1254"/>
        <end position="1370"/>
    </location>
</feature>
<feature type="non-terminal residue" evidence="11">
    <location>
        <position position="1501"/>
    </location>
</feature>
<feature type="compositionally biased region" description="Pro residues" evidence="9">
    <location>
        <begin position="609"/>
        <end position="625"/>
    </location>
</feature>
<dbReference type="CDD" id="cd19181">
    <property type="entry name" value="SET_SETD5"/>
    <property type="match status" value="1"/>
</dbReference>
<feature type="compositionally biased region" description="Low complexity" evidence="9">
    <location>
        <begin position="1429"/>
        <end position="1443"/>
    </location>
</feature>
<proteinExistence type="predicted"/>
<dbReference type="Proteomes" id="UP000550059">
    <property type="component" value="Unassembled WGS sequence"/>
</dbReference>
<feature type="compositionally biased region" description="Polar residues" evidence="9">
    <location>
        <begin position="486"/>
        <end position="501"/>
    </location>
</feature>
<feature type="compositionally biased region" description="Polar residues" evidence="9">
    <location>
        <begin position="1185"/>
        <end position="1200"/>
    </location>
</feature>
<feature type="compositionally biased region" description="Polar residues" evidence="9">
    <location>
        <begin position="1415"/>
        <end position="1428"/>
    </location>
</feature>
<feature type="compositionally biased region" description="Pro residues" evidence="9">
    <location>
        <begin position="65"/>
        <end position="75"/>
    </location>
</feature>
<keyword evidence="5" id="KW-0156">Chromatin regulator</keyword>
<dbReference type="GO" id="GO:0070210">
    <property type="term" value="C:Rpd3L-Expanded complex"/>
    <property type="evidence" value="ECO:0007669"/>
    <property type="project" value="TreeGrafter"/>
</dbReference>
<evidence type="ECO:0000256" key="1">
    <source>
        <dbReference type="ARBA" id="ARBA00004123"/>
    </source>
</evidence>
<dbReference type="PANTHER" id="PTHR46462:SF1">
    <property type="entry name" value="HISTONE-LYSINE N-METHYLTRANSFERASE SETD5"/>
    <property type="match status" value="1"/>
</dbReference>
<feature type="non-terminal residue" evidence="11">
    <location>
        <position position="1"/>
    </location>
</feature>
<reference evidence="11 12" key="1">
    <citation type="submission" date="2019-09" db="EMBL/GenBank/DDBJ databases">
        <title>Bird 10,000 Genomes (B10K) Project - Family phase.</title>
        <authorList>
            <person name="Zhang G."/>
        </authorList>
    </citation>
    <scope>NUCLEOTIDE SEQUENCE [LARGE SCALE GENOMIC DNA]</scope>
    <source>
        <strain evidence="11">B10K-DU-001-45</strain>
        <tissue evidence="11">Muscle</tissue>
    </source>
</reference>
<feature type="compositionally biased region" description="Basic residues" evidence="9">
    <location>
        <begin position="661"/>
        <end position="671"/>
    </location>
</feature>
<dbReference type="Pfam" id="PF00856">
    <property type="entry name" value="SET"/>
    <property type="match status" value="1"/>
</dbReference>
<feature type="compositionally biased region" description="Basic residues" evidence="9">
    <location>
        <begin position="187"/>
        <end position="212"/>
    </location>
</feature>
<evidence type="ECO:0000256" key="7">
    <source>
        <dbReference type="ARBA" id="ARBA00023163"/>
    </source>
</evidence>
<feature type="region of interest" description="Disordered" evidence="9">
    <location>
        <begin position="559"/>
        <end position="730"/>
    </location>
</feature>
<evidence type="ECO:0000256" key="8">
    <source>
        <dbReference type="ARBA" id="ARBA00023242"/>
    </source>
</evidence>
<dbReference type="SMART" id="SM00317">
    <property type="entry name" value="SET"/>
    <property type="match status" value="1"/>
</dbReference>
<dbReference type="PANTHER" id="PTHR46462">
    <property type="entry name" value="UPSET, ISOFORM A"/>
    <property type="match status" value="1"/>
</dbReference>
<dbReference type="GO" id="GO:0006355">
    <property type="term" value="P:regulation of DNA-templated transcription"/>
    <property type="evidence" value="ECO:0007669"/>
    <property type="project" value="TreeGrafter"/>
</dbReference>
<comment type="subcellular location">
    <subcellularLocation>
        <location evidence="2">Chromosome</location>
    </subcellularLocation>
    <subcellularLocation>
        <location evidence="1">Nucleus</location>
    </subcellularLocation>
</comment>
<feature type="region of interest" description="Disordered" evidence="9">
    <location>
        <begin position="1106"/>
        <end position="1238"/>
    </location>
</feature>
<dbReference type="Gene3D" id="2.170.270.10">
    <property type="entry name" value="SET domain"/>
    <property type="match status" value="1"/>
</dbReference>
<dbReference type="GO" id="GO:0006325">
    <property type="term" value="P:chromatin organization"/>
    <property type="evidence" value="ECO:0007669"/>
    <property type="project" value="UniProtKB-KW"/>
</dbReference>